<keyword evidence="2" id="KW-1185">Reference proteome</keyword>
<proteinExistence type="predicted"/>
<accession>A0A6G0ZJL7</accession>
<dbReference type="Proteomes" id="UP000478052">
    <property type="component" value="Unassembled WGS sequence"/>
</dbReference>
<evidence type="ECO:0000313" key="1">
    <source>
        <dbReference type="EMBL" id="KAF0771178.1"/>
    </source>
</evidence>
<dbReference type="EMBL" id="VUJU01000325">
    <property type="protein sequence ID" value="KAF0771178.1"/>
    <property type="molecule type" value="Genomic_DNA"/>
</dbReference>
<reference evidence="1 2" key="1">
    <citation type="submission" date="2019-08" db="EMBL/GenBank/DDBJ databases">
        <title>Whole genome of Aphis craccivora.</title>
        <authorList>
            <person name="Voronova N.V."/>
            <person name="Shulinski R.S."/>
            <person name="Bandarenka Y.V."/>
            <person name="Zhorov D.G."/>
            <person name="Warner D."/>
        </authorList>
    </citation>
    <scope>NUCLEOTIDE SEQUENCE [LARGE SCALE GENOMIC DNA]</scope>
    <source>
        <strain evidence="1">180601</strain>
        <tissue evidence="1">Whole Body</tissue>
    </source>
</reference>
<organism evidence="1 2">
    <name type="scientific">Aphis craccivora</name>
    <name type="common">Cowpea aphid</name>
    <dbReference type="NCBI Taxonomy" id="307492"/>
    <lineage>
        <taxon>Eukaryota</taxon>
        <taxon>Metazoa</taxon>
        <taxon>Ecdysozoa</taxon>
        <taxon>Arthropoda</taxon>
        <taxon>Hexapoda</taxon>
        <taxon>Insecta</taxon>
        <taxon>Pterygota</taxon>
        <taxon>Neoptera</taxon>
        <taxon>Paraneoptera</taxon>
        <taxon>Hemiptera</taxon>
        <taxon>Sternorrhyncha</taxon>
        <taxon>Aphidomorpha</taxon>
        <taxon>Aphidoidea</taxon>
        <taxon>Aphididae</taxon>
        <taxon>Aphidini</taxon>
        <taxon>Aphis</taxon>
        <taxon>Aphis</taxon>
    </lineage>
</organism>
<gene>
    <name evidence="1" type="ORF">FWK35_00011289</name>
</gene>
<comment type="caution">
    <text evidence="1">The sequence shown here is derived from an EMBL/GenBank/DDBJ whole genome shotgun (WGS) entry which is preliminary data.</text>
</comment>
<sequence>MIITSRNNAPISNYGGGSDVKVNILGALKRSKVNIFQQFSKKSRKTKKKMTEKREFLRKTKLKIQYKDWEDEYLIETAIEAPRVWNTLYNDIEIQELKSNKYDEVLKMIK</sequence>
<dbReference type="AlphaFoldDB" id="A0A6G0ZJL7"/>
<evidence type="ECO:0000313" key="2">
    <source>
        <dbReference type="Proteomes" id="UP000478052"/>
    </source>
</evidence>
<keyword evidence="1" id="KW-0808">Transferase</keyword>
<feature type="non-terminal residue" evidence="1">
    <location>
        <position position="110"/>
    </location>
</feature>
<name>A0A6G0ZJL7_APHCR</name>
<dbReference type="GO" id="GO:0016740">
    <property type="term" value="F:transferase activity"/>
    <property type="evidence" value="ECO:0007669"/>
    <property type="project" value="UniProtKB-KW"/>
</dbReference>
<protein>
    <submittedName>
        <fullName evidence="1">N-acetyltransferase domain-containing protein</fullName>
    </submittedName>
</protein>